<gene>
    <name evidence="2" type="ORF">FJTKL_15375</name>
</gene>
<comment type="caution">
    <text evidence="2">The sequence shown here is derived from an EMBL/GenBank/DDBJ whole genome shotgun (WGS) entry which is preliminary data.</text>
</comment>
<accession>A0ABR4E537</accession>
<sequence length="196" mass="21081">MNGLVLNGRLIIFGVKFSSLCIGCANSAASGKSSGNCLDAEADDGNRCTRYDRGGNVCFDIPLVLVPTALHLCALRKALPKGYENTKALNNAIQAWKISRELYVSGAYDDLVVRAREDGDPEPVQIPVSIRKPIQKRALKNAETNTPTKKRARTDKSAKSPFSSDSSESESEENGPPEGDEYSGSEEDGSVDELGQ</sequence>
<proteinExistence type="predicted"/>
<keyword evidence="3" id="KW-1185">Reference proteome</keyword>
<reference evidence="2 3" key="1">
    <citation type="submission" date="2024-03" db="EMBL/GenBank/DDBJ databases">
        <title>A high-quality draft genome sequence of Diaporthe vaccinii, a causative agent of upright dieback and viscid rot disease in cranberry plants.</title>
        <authorList>
            <person name="Sarrasin M."/>
            <person name="Lang B.F."/>
            <person name="Burger G."/>
        </authorList>
    </citation>
    <scope>NUCLEOTIDE SEQUENCE [LARGE SCALE GENOMIC DNA]</scope>
    <source>
        <strain evidence="2 3">IS7</strain>
    </source>
</reference>
<evidence type="ECO:0000256" key="1">
    <source>
        <dbReference type="SAM" id="MobiDB-lite"/>
    </source>
</evidence>
<dbReference type="Proteomes" id="UP001600888">
    <property type="component" value="Unassembled WGS sequence"/>
</dbReference>
<feature type="region of interest" description="Disordered" evidence="1">
    <location>
        <begin position="120"/>
        <end position="196"/>
    </location>
</feature>
<protein>
    <submittedName>
        <fullName evidence="2">Uncharacterized protein</fullName>
    </submittedName>
</protein>
<dbReference type="EMBL" id="JBAWTH010000098">
    <property type="protein sequence ID" value="KAL2277542.1"/>
    <property type="molecule type" value="Genomic_DNA"/>
</dbReference>
<name>A0ABR4E537_9PEZI</name>
<feature type="compositionally biased region" description="Acidic residues" evidence="1">
    <location>
        <begin position="167"/>
        <end position="196"/>
    </location>
</feature>
<evidence type="ECO:0000313" key="2">
    <source>
        <dbReference type="EMBL" id="KAL2277542.1"/>
    </source>
</evidence>
<organism evidence="2 3">
    <name type="scientific">Diaporthe vaccinii</name>
    <dbReference type="NCBI Taxonomy" id="105482"/>
    <lineage>
        <taxon>Eukaryota</taxon>
        <taxon>Fungi</taxon>
        <taxon>Dikarya</taxon>
        <taxon>Ascomycota</taxon>
        <taxon>Pezizomycotina</taxon>
        <taxon>Sordariomycetes</taxon>
        <taxon>Sordariomycetidae</taxon>
        <taxon>Diaporthales</taxon>
        <taxon>Diaporthaceae</taxon>
        <taxon>Diaporthe</taxon>
        <taxon>Diaporthe eres species complex</taxon>
    </lineage>
</organism>
<evidence type="ECO:0000313" key="3">
    <source>
        <dbReference type="Proteomes" id="UP001600888"/>
    </source>
</evidence>